<dbReference type="InterPro" id="IPR051948">
    <property type="entry name" value="Hsp70_co-chaperone_J-domain"/>
</dbReference>
<dbReference type="PANTHER" id="PTHR44360:SF1">
    <property type="entry name" value="DNAJ HOMOLOG SUBFAMILY B MEMBER 9"/>
    <property type="match status" value="1"/>
</dbReference>
<keyword evidence="3" id="KW-1133">Transmembrane helix</keyword>
<proteinExistence type="predicted"/>
<accession>A0AAW1Q2U9</accession>
<reference evidence="5 6" key="1">
    <citation type="journal article" date="2024" name="Nat. Commun.">
        <title>Phylogenomics reveals the evolutionary origins of lichenization in chlorophyte algae.</title>
        <authorList>
            <person name="Puginier C."/>
            <person name="Libourel C."/>
            <person name="Otte J."/>
            <person name="Skaloud P."/>
            <person name="Haon M."/>
            <person name="Grisel S."/>
            <person name="Petersen M."/>
            <person name="Berrin J.G."/>
            <person name="Delaux P.M."/>
            <person name="Dal Grande F."/>
            <person name="Keller J."/>
        </authorList>
    </citation>
    <scope>NUCLEOTIDE SEQUENCE [LARGE SCALE GENOMIC DNA]</scope>
    <source>
        <strain evidence="5 6">SAG 2036</strain>
    </source>
</reference>
<dbReference type="Pfam" id="PF00226">
    <property type="entry name" value="DnaJ"/>
    <property type="match status" value="1"/>
</dbReference>
<sequence>MSFPKDPYDVLNLPRQPPPTHTDVKKAFRQLALQYHPDLNTTPEAAKKYEQIRLAADRLLNKSTHTPIQAARHSWAAHYNVTRHPRFPLYFCGASLVAGCFIFAGAIHIHQDLYTSNIHQEAEKRRQNPTERQRQIMEMLQEQQQQASHWQDKHKQQEPP</sequence>
<dbReference type="CDD" id="cd06257">
    <property type="entry name" value="DnaJ"/>
    <property type="match status" value="1"/>
</dbReference>
<dbReference type="PROSITE" id="PS50076">
    <property type="entry name" value="DNAJ_2"/>
    <property type="match status" value="1"/>
</dbReference>
<evidence type="ECO:0000256" key="2">
    <source>
        <dbReference type="SAM" id="MobiDB-lite"/>
    </source>
</evidence>
<dbReference type="InterPro" id="IPR036869">
    <property type="entry name" value="J_dom_sf"/>
</dbReference>
<dbReference type="Proteomes" id="UP001465755">
    <property type="component" value="Unassembled WGS sequence"/>
</dbReference>
<organism evidence="5 6">
    <name type="scientific">Symbiochloris irregularis</name>
    <dbReference type="NCBI Taxonomy" id="706552"/>
    <lineage>
        <taxon>Eukaryota</taxon>
        <taxon>Viridiplantae</taxon>
        <taxon>Chlorophyta</taxon>
        <taxon>core chlorophytes</taxon>
        <taxon>Trebouxiophyceae</taxon>
        <taxon>Trebouxiales</taxon>
        <taxon>Trebouxiaceae</taxon>
        <taxon>Symbiochloris</taxon>
    </lineage>
</organism>
<evidence type="ECO:0000259" key="4">
    <source>
        <dbReference type="PROSITE" id="PS50076"/>
    </source>
</evidence>
<name>A0AAW1Q2U9_9CHLO</name>
<dbReference type="AlphaFoldDB" id="A0AAW1Q2U9"/>
<keyword evidence="1" id="KW-0143">Chaperone</keyword>
<dbReference type="SUPFAM" id="SSF46565">
    <property type="entry name" value="Chaperone J-domain"/>
    <property type="match status" value="1"/>
</dbReference>
<keyword evidence="3" id="KW-0812">Transmembrane</keyword>
<evidence type="ECO:0000313" key="5">
    <source>
        <dbReference type="EMBL" id="KAK9815188.1"/>
    </source>
</evidence>
<feature type="region of interest" description="Disordered" evidence="2">
    <location>
        <begin position="140"/>
        <end position="160"/>
    </location>
</feature>
<feature type="compositionally biased region" description="Basic and acidic residues" evidence="2">
    <location>
        <begin position="150"/>
        <end position="160"/>
    </location>
</feature>
<evidence type="ECO:0000256" key="1">
    <source>
        <dbReference type="ARBA" id="ARBA00023186"/>
    </source>
</evidence>
<dbReference type="InterPro" id="IPR001623">
    <property type="entry name" value="DnaJ_domain"/>
</dbReference>
<protein>
    <recommendedName>
        <fullName evidence="4">J domain-containing protein</fullName>
    </recommendedName>
</protein>
<dbReference type="PANTHER" id="PTHR44360">
    <property type="entry name" value="DNAJ HOMOLOG SUBFAMILY B MEMBER 9"/>
    <property type="match status" value="1"/>
</dbReference>
<dbReference type="Gene3D" id="1.10.287.110">
    <property type="entry name" value="DnaJ domain"/>
    <property type="match status" value="1"/>
</dbReference>
<comment type="caution">
    <text evidence="5">The sequence shown here is derived from an EMBL/GenBank/DDBJ whole genome shotgun (WGS) entry which is preliminary data.</text>
</comment>
<keyword evidence="6" id="KW-1185">Reference proteome</keyword>
<dbReference type="GO" id="GO:0051087">
    <property type="term" value="F:protein-folding chaperone binding"/>
    <property type="evidence" value="ECO:0007669"/>
    <property type="project" value="TreeGrafter"/>
</dbReference>
<feature type="transmembrane region" description="Helical" evidence="3">
    <location>
        <begin position="87"/>
        <end position="109"/>
    </location>
</feature>
<gene>
    <name evidence="5" type="ORF">WJX73_010338</name>
</gene>
<dbReference type="GO" id="GO:0036503">
    <property type="term" value="P:ERAD pathway"/>
    <property type="evidence" value="ECO:0007669"/>
    <property type="project" value="TreeGrafter"/>
</dbReference>
<dbReference type="EMBL" id="JALJOQ010000001">
    <property type="protein sequence ID" value="KAK9815188.1"/>
    <property type="molecule type" value="Genomic_DNA"/>
</dbReference>
<dbReference type="SMART" id="SM00271">
    <property type="entry name" value="DnaJ"/>
    <property type="match status" value="1"/>
</dbReference>
<evidence type="ECO:0000256" key="3">
    <source>
        <dbReference type="SAM" id="Phobius"/>
    </source>
</evidence>
<dbReference type="GO" id="GO:0051787">
    <property type="term" value="F:misfolded protein binding"/>
    <property type="evidence" value="ECO:0007669"/>
    <property type="project" value="TreeGrafter"/>
</dbReference>
<dbReference type="GO" id="GO:0005783">
    <property type="term" value="C:endoplasmic reticulum"/>
    <property type="evidence" value="ECO:0007669"/>
    <property type="project" value="TreeGrafter"/>
</dbReference>
<feature type="domain" description="J" evidence="4">
    <location>
        <begin position="6"/>
        <end position="65"/>
    </location>
</feature>
<keyword evidence="3" id="KW-0472">Membrane</keyword>
<evidence type="ECO:0000313" key="6">
    <source>
        <dbReference type="Proteomes" id="UP001465755"/>
    </source>
</evidence>